<dbReference type="PROSITE" id="PS51465">
    <property type="entry name" value="KAZAL_2"/>
    <property type="match status" value="4"/>
</dbReference>
<sequence>MKYFLFFFGFTLICRRGWTFILANKRIFYQNCEIFNNVDLYDGPVCGSDGITYANDLYLDCVNYQTFQNVIPMHSGYCLPVDDYCKINLFYRPICGSDGHTYTNLESLSCVNYNRSQNVTVALSGPCKVMDRCYSYRTLSYGSNGVCANNGLTYGNAAQVNCLRQINVDLRILHNGSCTVREVYDIYDSVEKICDIANSRFEWNPVCTSDGVTYHNPFKFLCYKARDLKTLVSDNECEKNTQFSCAHLKSSAKTFSAKDEVCGNDGVTYQSIHHLQCHNNQNKYLSLKHSGACVDPDDNPCRSIPEESLRFPVCGSDNLSYVSPEALWCAKLRFPDKSELILLGLYKLQPLKAIMSEISYKFSFNITIP</sequence>
<dbReference type="GeneID" id="117242639"/>
<dbReference type="CDD" id="cd00104">
    <property type="entry name" value="KAZAL_FS"/>
    <property type="match status" value="3"/>
</dbReference>
<evidence type="ECO:0000259" key="4">
    <source>
        <dbReference type="PROSITE" id="PS51465"/>
    </source>
</evidence>
<feature type="domain" description="Kazal-like" evidence="4">
    <location>
        <begin position="128"/>
        <end position="180"/>
    </location>
</feature>
<proteinExistence type="predicted"/>
<feature type="domain" description="Kazal-like" evidence="4">
    <location>
        <begin position="26"/>
        <end position="80"/>
    </location>
</feature>
<dbReference type="Proteomes" id="UP000504631">
    <property type="component" value="Unplaced"/>
</dbReference>
<dbReference type="AlphaFoldDB" id="A0A6J3LN59"/>
<dbReference type="PANTHER" id="PTHR21179:SF0">
    <property type="entry name" value="SERINE PROTEASE INHIBITOR KAZAL-TYPE 4"/>
    <property type="match status" value="1"/>
</dbReference>
<reference evidence="6" key="1">
    <citation type="submission" date="2025-08" db="UniProtKB">
        <authorList>
            <consortium name="RefSeq"/>
        </authorList>
    </citation>
    <scope>IDENTIFICATION</scope>
    <source>
        <tissue evidence="6">Muscle</tissue>
    </source>
</reference>
<protein>
    <submittedName>
        <fullName evidence="6">Ovoinhibitor-like isoform X1</fullName>
    </submittedName>
</protein>
<feature type="domain" description="Kazal-like" evidence="4">
    <location>
        <begin position="82"/>
        <end position="127"/>
    </location>
</feature>
<comment type="subcellular location">
    <subcellularLocation>
        <location evidence="1">Secreted</location>
    </subcellularLocation>
</comment>
<dbReference type="GO" id="GO:0004867">
    <property type="term" value="F:serine-type endopeptidase inhibitor activity"/>
    <property type="evidence" value="ECO:0007669"/>
    <property type="project" value="InterPro"/>
</dbReference>
<dbReference type="RefSeq" id="XP_033365379.1">
    <property type="nucleotide sequence ID" value="XM_033509488.1"/>
</dbReference>
<evidence type="ECO:0000256" key="1">
    <source>
        <dbReference type="ARBA" id="ARBA00004613"/>
    </source>
</evidence>
<name>A0A6J3LN59_9HYME</name>
<keyword evidence="3" id="KW-1015">Disulfide bond</keyword>
<dbReference type="InterPro" id="IPR002350">
    <property type="entry name" value="Kazal_dom"/>
</dbReference>
<gene>
    <name evidence="6" type="primary">LOC117242639</name>
</gene>
<keyword evidence="2" id="KW-0964">Secreted</keyword>
<dbReference type="KEGG" id="bvk:117242639"/>
<dbReference type="InterPro" id="IPR036058">
    <property type="entry name" value="Kazal_dom_sf"/>
</dbReference>
<dbReference type="Pfam" id="PF07648">
    <property type="entry name" value="Kazal_2"/>
    <property type="match status" value="5"/>
</dbReference>
<dbReference type="SUPFAM" id="SSF100895">
    <property type="entry name" value="Kazal-type serine protease inhibitors"/>
    <property type="match status" value="4"/>
</dbReference>
<dbReference type="SMART" id="SM00280">
    <property type="entry name" value="KAZAL"/>
    <property type="match status" value="5"/>
</dbReference>
<evidence type="ECO:0000313" key="6">
    <source>
        <dbReference type="RefSeq" id="XP_033365379.1"/>
    </source>
</evidence>
<evidence type="ECO:0000256" key="3">
    <source>
        <dbReference type="ARBA" id="ARBA00023157"/>
    </source>
</evidence>
<feature type="domain" description="Kazal-like" evidence="4">
    <location>
        <begin position="231"/>
        <end position="295"/>
    </location>
</feature>
<dbReference type="GO" id="GO:0005576">
    <property type="term" value="C:extracellular region"/>
    <property type="evidence" value="ECO:0007669"/>
    <property type="project" value="UniProtKB-SubCell"/>
</dbReference>
<dbReference type="Pfam" id="PF00050">
    <property type="entry name" value="Kazal_1"/>
    <property type="match status" value="1"/>
</dbReference>
<dbReference type="InterPro" id="IPR039932">
    <property type="entry name" value="Spink4-like"/>
</dbReference>
<dbReference type="Gene3D" id="3.30.60.30">
    <property type="match status" value="5"/>
</dbReference>
<accession>A0A6J3LN59</accession>
<organism evidence="5 6">
    <name type="scientific">Bombus vosnesenskii</name>
    <dbReference type="NCBI Taxonomy" id="207650"/>
    <lineage>
        <taxon>Eukaryota</taxon>
        <taxon>Metazoa</taxon>
        <taxon>Ecdysozoa</taxon>
        <taxon>Arthropoda</taxon>
        <taxon>Hexapoda</taxon>
        <taxon>Insecta</taxon>
        <taxon>Pterygota</taxon>
        <taxon>Neoptera</taxon>
        <taxon>Endopterygota</taxon>
        <taxon>Hymenoptera</taxon>
        <taxon>Apocrita</taxon>
        <taxon>Aculeata</taxon>
        <taxon>Apoidea</taxon>
        <taxon>Anthophila</taxon>
        <taxon>Apidae</taxon>
        <taxon>Bombus</taxon>
        <taxon>Pyrobombus</taxon>
    </lineage>
</organism>
<evidence type="ECO:0000256" key="2">
    <source>
        <dbReference type="ARBA" id="ARBA00022525"/>
    </source>
</evidence>
<keyword evidence="5" id="KW-1185">Reference proteome</keyword>
<dbReference type="PANTHER" id="PTHR21179">
    <property type="entry name" value="SERINE-TYPE ENDOPEPTIDASE INHIBITOR"/>
    <property type="match status" value="1"/>
</dbReference>
<evidence type="ECO:0000313" key="5">
    <source>
        <dbReference type="Proteomes" id="UP000504631"/>
    </source>
</evidence>